<dbReference type="InterPro" id="IPR014036">
    <property type="entry name" value="DeoR-like_C"/>
</dbReference>
<proteinExistence type="predicted"/>
<dbReference type="Proteomes" id="UP000030451">
    <property type="component" value="Unassembled WGS sequence"/>
</dbReference>
<dbReference type="STRING" id="379097.SE23_05655"/>
<dbReference type="PROSITE" id="PS00894">
    <property type="entry name" value="HTH_DEOR_1"/>
    <property type="match status" value="1"/>
</dbReference>
<dbReference type="EMBL" id="JRWP01000004">
    <property type="protein sequence ID" value="KGY10226.1"/>
    <property type="molecule type" value="Genomic_DNA"/>
</dbReference>
<sequence>MKAAARANHILKLISDFGQVSVVDLIEDLEVSPETIRRDLKKLDIAGELIRVHGGAVKKQSEDIGTSFNKRAGHNICDKKSLVEQVINHIHEGSVIGLDASSSSWLVAQSLPDIECTVITNSLNNITALANKTKVTVISLGGWYSEKYKAFYGRITQKTLSELSLDYCIISCEGVDEINGVWDSNEYNYEIKKTLISVARKSILMADKNKYNKKSLVKICNLEEIDIVITNIK</sequence>
<dbReference type="SUPFAM" id="SSF100950">
    <property type="entry name" value="NagB/RpiA/CoA transferase-like"/>
    <property type="match status" value="1"/>
</dbReference>
<keyword evidence="3" id="KW-0804">Transcription</keyword>
<evidence type="ECO:0000259" key="4">
    <source>
        <dbReference type="PROSITE" id="PS51000"/>
    </source>
</evidence>
<dbReference type="RefSeq" id="WP_038188498.1">
    <property type="nucleotide sequence ID" value="NZ_JRWP01000004.1"/>
</dbReference>
<dbReference type="PROSITE" id="PS51000">
    <property type="entry name" value="HTH_DEOR_2"/>
    <property type="match status" value="1"/>
</dbReference>
<evidence type="ECO:0000256" key="3">
    <source>
        <dbReference type="ARBA" id="ARBA00023163"/>
    </source>
</evidence>
<name>A0A0A5I323_PHOS4</name>
<evidence type="ECO:0000256" key="2">
    <source>
        <dbReference type="ARBA" id="ARBA00023125"/>
    </source>
</evidence>
<dbReference type="InterPro" id="IPR001034">
    <property type="entry name" value="DeoR_HTH"/>
</dbReference>
<evidence type="ECO:0000256" key="1">
    <source>
        <dbReference type="ARBA" id="ARBA00023015"/>
    </source>
</evidence>
<dbReference type="PANTHER" id="PTHR30363:SF44">
    <property type="entry name" value="AGA OPERON TRANSCRIPTIONAL REPRESSOR-RELATED"/>
    <property type="match status" value="1"/>
</dbReference>
<dbReference type="SUPFAM" id="SSF46785">
    <property type="entry name" value="Winged helix' DNA-binding domain"/>
    <property type="match status" value="1"/>
</dbReference>
<reference evidence="5 6" key="1">
    <citation type="submission" date="2014-10" db="EMBL/GenBank/DDBJ databases">
        <title>Genome sequencing of Vibrio sinaloensis T08.</title>
        <authorList>
            <person name="Chan K.-G."/>
            <person name="Mohamad N.I."/>
        </authorList>
    </citation>
    <scope>NUCLEOTIDE SEQUENCE [LARGE SCALE GENOMIC DNA]</scope>
    <source>
        <strain evidence="5 6">T08</strain>
    </source>
</reference>
<dbReference type="AlphaFoldDB" id="A0A0A5I323"/>
<dbReference type="SMART" id="SM01134">
    <property type="entry name" value="DeoRC"/>
    <property type="match status" value="1"/>
</dbReference>
<keyword evidence="2" id="KW-0238">DNA-binding</keyword>
<dbReference type="SMART" id="SM00420">
    <property type="entry name" value="HTH_DEOR"/>
    <property type="match status" value="1"/>
</dbReference>
<dbReference type="OrthoDB" id="6846621at2"/>
<dbReference type="GO" id="GO:0003700">
    <property type="term" value="F:DNA-binding transcription factor activity"/>
    <property type="evidence" value="ECO:0007669"/>
    <property type="project" value="InterPro"/>
</dbReference>
<dbReference type="Pfam" id="PF00455">
    <property type="entry name" value="DeoRC"/>
    <property type="match status" value="1"/>
</dbReference>
<dbReference type="InterPro" id="IPR050313">
    <property type="entry name" value="Carb_Metab_HTH_regulators"/>
</dbReference>
<dbReference type="InterPro" id="IPR018356">
    <property type="entry name" value="Tscrpt_reg_HTH_DeoR_CS"/>
</dbReference>
<keyword evidence="1" id="KW-0805">Transcription regulation</keyword>
<organism evidence="5 6">
    <name type="scientific">Photobacterium sp. (strain ATCC 43367)</name>
    <dbReference type="NCBI Taxonomy" id="379097"/>
    <lineage>
        <taxon>Bacteria</taxon>
        <taxon>Pseudomonadati</taxon>
        <taxon>Pseudomonadota</taxon>
        <taxon>Gammaproteobacteria</taxon>
        <taxon>Vibrionales</taxon>
        <taxon>Vibrionaceae</taxon>
        <taxon>Vibrio</taxon>
        <taxon>Vibrio oreintalis group</taxon>
    </lineage>
</organism>
<dbReference type="PANTHER" id="PTHR30363">
    <property type="entry name" value="HTH-TYPE TRANSCRIPTIONAL REGULATOR SRLR-RELATED"/>
    <property type="match status" value="1"/>
</dbReference>
<dbReference type="Gene3D" id="3.40.50.1360">
    <property type="match status" value="1"/>
</dbReference>
<evidence type="ECO:0000313" key="6">
    <source>
        <dbReference type="Proteomes" id="UP000030451"/>
    </source>
</evidence>
<dbReference type="PRINTS" id="PR00037">
    <property type="entry name" value="HTHLACR"/>
</dbReference>
<gene>
    <name evidence="5" type="ORF">NM06_04770</name>
</gene>
<feature type="domain" description="HTH deoR-type" evidence="4">
    <location>
        <begin position="3"/>
        <end position="58"/>
    </location>
</feature>
<dbReference type="InterPro" id="IPR037171">
    <property type="entry name" value="NagB/RpiA_transferase-like"/>
</dbReference>
<accession>A0A0A5I323</accession>
<comment type="caution">
    <text evidence="5">The sequence shown here is derived from an EMBL/GenBank/DDBJ whole genome shotgun (WGS) entry which is preliminary data.</text>
</comment>
<evidence type="ECO:0000313" key="5">
    <source>
        <dbReference type="EMBL" id="KGY10226.1"/>
    </source>
</evidence>
<dbReference type="GO" id="GO:0003677">
    <property type="term" value="F:DNA binding"/>
    <property type="evidence" value="ECO:0007669"/>
    <property type="project" value="UniProtKB-KW"/>
</dbReference>
<dbReference type="InterPro" id="IPR036390">
    <property type="entry name" value="WH_DNA-bd_sf"/>
</dbReference>
<protein>
    <submittedName>
        <fullName evidence="5">DeoR faimly transcriptional regulator</fullName>
    </submittedName>
</protein>
<dbReference type="Pfam" id="PF08220">
    <property type="entry name" value="HTH_DeoR"/>
    <property type="match status" value="1"/>
</dbReference>